<reference evidence="2" key="1">
    <citation type="journal article" date="2019" name="Int. J. Syst. Evol. Microbiol.">
        <title>The Global Catalogue of Microorganisms (GCM) 10K type strain sequencing project: providing services to taxonomists for standard genome sequencing and annotation.</title>
        <authorList>
            <consortium name="The Broad Institute Genomics Platform"/>
            <consortium name="The Broad Institute Genome Sequencing Center for Infectious Disease"/>
            <person name="Wu L."/>
            <person name="Ma J."/>
        </authorList>
    </citation>
    <scope>NUCLEOTIDE SEQUENCE [LARGE SCALE GENOMIC DNA]</scope>
    <source>
        <strain evidence="2">JCM 18532</strain>
    </source>
</reference>
<keyword evidence="2" id="KW-1185">Reference proteome</keyword>
<evidence type="ECO:0000313" key="1">
    <source>
        <dbReference type="EMBL" id="GAA4734043.1"/>
    </source>
</evidence>
<evidence type="ECO:0000313" key="2">
    <source>
        <dbReference type="Proteomes" id="UP001499882"/>
    </source>
</evidence>
<organism evidence="1 2">
    <name type="scientific">Nocardioides endophyticus</name>
    <dbReference type="NCBI Taxonomy" id="1353775"/>
    <lineage>
        <taxon>Bacteria</taxon>
        <taxon>Bacillati</taxon>
        <taxon>Actinomycetota</taxon>
        <taxon>Actinomycetes</taxon>
        <taxon>Propionibacteriales</taxon>
        <taxon>Nocardioidaceae</taxon>
        <taxon>Nocardioides</taxon>
    </lineage>
</organism>
<sequence length="122" mass="13254">MSDGWEFADTWVLAAIGVYQRPCTMVEVIGAADWINHAVLLEDEVASALGKLTGAGLVRIYEEWTFELTDEGTSLWSEGAGDLQGQLQLIEAQLSAFEPGRAAVKLPRGVMDQALADYRHGS</sequence>
<name>A0ABP8YLY0_9ACTN</name>
<gene>
    <name evidence="1" type="ORF">GCM10023350_17040</name>
</gene>
<dbReference type="Proteomes" id="UP001499882">
    <property type="component" value="Unassembled WGS sequence"/>
</dbReference>
<dbReference type="EMBL" id="BAABKN010000011">
    <property type="protein sequence ID" value="GAA4734043.1"/>
    <property type="molecule type" value="Genomic_DNA"/>
</dbReference>
<proteinExistence type="predicted"/>
<dbReference type="RefSeq" id="WP_345526332.1">
    <property type="nucleotide sequence ID" value="NZ_BAABKN010000011.1"/>
</dbReference>
<accession>A0ABP8YLY0</accession>
<comment type="caution">
    <text evidence="1">The sequence shown here is derived from an EMBL/GenBank/DDBJ whole genome shotgun (WGS) entry which is preliminary data.</text>
</comment>
<protein>
    <submittedName>
        <fullName evidence="1">Uncharacterized protein</fullName>
    </submittedName>
</protein>